<dbReference type="AlphaFoldDB" id="A0A1H2RD52"/>
<dbReference type="STRING" id="574349.SAMN05443545_101290"/>
<accession>A0A1H2RD52</accession>
<reference evidence="1 2" key="1">
    <citation type="submission" date="2016-10" db="EMBL/GenBank/DDBJ databases">
        <authorList>
            <person name="de Groot N.N."/>
        </authorList>
    </citation>
    <scope>NUCLEOTIDE SEQUENCE [LARGE SCALE GENOMIC DNA]</scope>
    <source>
        <strain evidence="1 2">DSM 19219</strain>
    </source>
</reference>
<dbReference type="EMBL" id="FNNI01000001">
    <property type="protein sequence ID" value="SDW17362.1"/>
    <property type="molecule type" value="Genomic_DNA"/>
</dbReference>
<dbReference type="RefSeq" id="WP_175529731.1">
    <property type="nucleotide sequence ID" value="NZ_BMXH01000001.1"/>
</dbReference>
<evidence type="ECO:0000313" key="1">
    <source>
        <dbReference type="EMBL" id="SDW17362.1"/>
    </source>
</evidence>
<proteinExistence type="predicted"/>
<name>A0A1H2RD52_9GAMM</name>
<organism evidence="1 2">
    <name type="scientific">Aidingimonas halophila</name>
    <dbReference type="NCBI Taxonomy" id="574349"/>
    <lineage>
        <taxon>Bacteria</taxon>
        <taxon>Pseudomonadati</taxon>
        <taxon>Pseudomonadota</taxon>
        <taxon>Gammaproteobacteria</taxon>
        <taxon>Oceanospirillales</taxon>
        <taxon>Halomonadaceae</taxon>
        <taxon>Aidingimonas</taxon>
    </lineage>
</organism>
<evidence type="ECO:0000313" key="2">
    <source>
        <dbReference type="Proteomes" id="UP000198500"/>
    </source>
</evidence>
<gene>
    <name evidence="1" type="ORF">SAMN05443545_101290</name>
</gene>
<dbReference type="Proteomes" id="UP000198500">
    <property type="component" value="Unassembled WGS sequence"/>
</dbReference>
<protein>
    <submittedName>
        <fullName evidence="1">Uncharacterized protein</fullName>
    </submittedName>
</protein>
<keyword evidence="2" id="KW-1185">Reference proteome</keyword>
<sequence>MDRKWWQVMQPQFDGECVTVAGNVLRATRTNAPKGGNSGAGAMLLARHRGATRIVLLGYDCQYAPDGKRHWHGNHRNGLGNAVSLPKFYGQFEEARDRLYDVEVINCSRATALDMWPRGRLEDELAEDRQRSLRRAG</sequence>